<evidence type="ECO:0000313" key="3">
    <source>
        <dbReference type="Proteomes" id="UP000827284"/>
    </source>
</evidence>
<keyword evidence="3" id="KW-1185">Reference proteome</keyword>
<sequence length="154" mass="16206">MKFTAILANVAAIVFTATCVNAAAITDCVVDKDFSTLKGSEGTNTVKTGSTFCFDLVGKAGTKFPSNSKVSIGFRDTTNYIWTVEEPLCKALTSGPSQANCPHLKANKKGFTGCVKLPKAAVKVPKSGTSLQFSIEFTHDNLAFVCVKGTAKVA</sequence>
<reference evidence="2" key="2">
    <citation type="journal article" date="2022" name="Microbiol. Resour. Announc.">
        <title>Whole-Genome Sequence of Entomortierella parvispora E1425, a Mucoromycotan Fungus Associated with Burkholderiaceae-Related Endosymbiotic Bacteria.</title>
        <authorList>
            <person name="Herlambang A."/>
            <person name="Guo Y."/>
            <person name="Takashima Y."/>
            <person name="Narisawa K."/>
            <person name="Ohta H."/>
            <person name="Nishizawa T."/>
        </authorList>
    </citation>
    <scope>NUCLEOTIDE SEQUENCE</scope>
    <source>
        <strain evidence="2">E1425</strain>
    </source>
</reference>
<comment type="caution">
    <text evidence="2">The sequence shown here is derived from an EMBL/GenBank/DDBJ whole genome shotgun (WGS) entry which is preliminary data.</text>
</comment>
<gene>
    <name evidence="2" type="ORF">EMPS_05649</name>
</gene>
<protein>
    <submittedName>
        <fullName evidence="2">Uncharacterized protein</fullName>
    </submittedName>
</protein>
<accession>A0A9P3HB12</accession>
<name>A0A9P3HB12_9FUNG</name>
<dbReference type="Proteomes" id="UP000827284">
    <property type="component" value="Unassembled WGS sequence"/>
</dbReference>
<evidence type="ECO:0000256" key="1">
    <source>
        <dbReference type="SAM" id="SignalP"/>
    </source>
</evidence>
<evidence type="ECO:0000313" key="2">
    <source>
        <dbReference type="EMBL" id="GJJ73291.1"/>
    </source>
</evidence>
<dbReference type="EMBL" id="BQFW01000007">
    <property type="protein sequence ID" value="GJJ73291.1"/>
    <property type="molecule type" value="Genomic_DNA"/>
</dbReference>
<dbReference type="AlphaFoldDB" id="A0A9P3HB12"/>
<reference evidence="2" key="1">
    <citation type="submission" date="2021-11" db="EMBL/GenBank/DDBJ databases">
        <authorList>
            <person name="Herlambang A."/>
            <person name="Guo Y."/>
            <person name="Takashima Y."/>
            <person name="Nishizawa T."/>
        </authorList>
    </citation>
    <scope>NUCLEOTIDE SEQUENCE</scope>
    <source>
        <strain evidence="2">E1425</strain>
    </source>
</reference>
<proteinExistence type="predicted"/>
<keyword evidence="1" id="KW-0732">Signal</keyword>
<dbReference type="OrthoDB" id="10387496at2759"/>
<feature type="chain" id="PRO_5040299116" evidence="1">
    <location>
        <begin position="23"/>
        <end position="154"/>
    </location>
</feature>
<feature type="signal peptide" evidence="1">
    <location>
        <begin position="1"/>
        <end position="22"/>
    </location>
</feature>
<organism evidence="2 3">
    <name type="scientific">Entomortierella parvispora</name>
    <dbReference type="NCBI Taxonomy" id="205924"/>
    <lineage>
        <taxon>Eukaryota</taxon>
        <taxon>Fungi</taxon>
        <taxon>Fungi incertae sedis</taxon>
        <taxon>Mucoromycota</taxon>
        <taxon>Mortierellomycotina</taxon>
        <taxon>Mortierellomycetes</taxon>
        <taxon>Mortierellales</taxon>
        <taxon>Mortierellaceae</taxon>
        <taxon>Entomortierella</taxon>
    </lineage>
</organism>